<evidence type="ECO:0000256" key="5">
    <source>
        <dbReference type="ARBA" id="ARBA00022692"/>
    </source>
</evidence>
<evidence type="ECO:0000313" key="11">
    <source>
        <dbReference type="Proteomes" id="UP000838748"/>
    </source>
</evidence>
<evidence type="ECO:0000256" key="6">
    <source>
        <dbReference type="ARBA" id="ARBA00022989"/>
    </source>
</evidence>
<comment type="similarity">
    <text evidence="8">Belongs to the TsuA/YedE (TC 9.B.102) family.</text>
</comment>
<keyword evidence="11" id="KW-1185">Reference proteome</keyword>
<evidence type="ECO:0000256" key="3">
    <source>
        <dbReference type="ARBA" id="ARBA00022475"/>
    </source>
</evidence>
<dbReference type="InterPro" id="IPR007272">
    <property type="entry name" value="Sulf_transp_TsuA/YedE"/>
</dbReference>
<dbReference type="PANTHER" id="PTHR30574:SF1">
    <property type="entry name" value="SULPHUR TRANSPORT DOMAIN-CONTAINING PROTEIN"/>
    <property type="match status" value="1"/>
</dbReference>
<dbReference type="EMBL" id="CAKLDM010000001">
    <property type="protein sequence ID" value="CAH0537784.1"/>
    <property type="molecule type" value="Genomic_DNA"/>
</dbReference>
<evidence type="ECO:0000256" key="8">
    <source>
        <dbReference type="ARBA" id="ARBA00035655"/>
    </source>
</evidence>
<protein>
    <recommendedName>
        <fullName evidence="12">Sulphur transport domain-containing protein</fullName>
    </recommendedName>
</protein>
<keyword evidence="2" id="KW-0813">Transport</keyword>
<accession>A0ABM9A1N7</accession>
<keyword evidence="6 9" id="KW-1133">Transmembrane helix</keyword>
<feature type="transmembrane region" description="Helical" evidence="9">
    <location>
        <begin position="113"/>
        <end position="132"/>
    </location>
</feature>
<comment type="caution">
    <text evidence="10">The sequence shown here is derived from an EMBL/GenBank/DDBJ whole genome shotgun (WGS) entry which is preliminary data.</text>
</comment>
<gene>
    <name evidence="10" type="ORF">VMF7928_01337</name>
</gene>
<dbReference type="PANTHER" id="PTHR30574">
    <property type="entry name" value="INNER MEMBRANE PROTEIN YEDE"/>
    <property type="match status" value="1"/>
</dbReference>
<keyword evidence="7 9" id="KW-0472">Membrane</keyword>
<organism evidence="10 11">
    <name type="scientific">Vibrio marisflavi CECT 7928</name>
    <dbReference type="NCBI Taxonomy" id="634439"/>
    <lineage>
        <taxon>Bacteria</taxon>
        <taxon>Pseudomonadati</taxon>
        <taxon>Pseudomonadota</taxon>
        <taxon>Gammaproteobacteria</taxon>
        <taxon>Vibrionales</taxon>
        <taxon>Vibrionaceae</taxon>
        <taxon>Vibrio</taxon>
    </lineage>
</organism>
<proteinExistence type="inferred from homology"/>
<name>A0ABM9A1N7_9VIBR</name>
<reference evidence="10" key="1">
    <citation type="submission" date="2021-11" db="EMBL/GenBank/DDBJ databases">
        <authorList>
            <person name="Rodrigo-Torres L."/>
            <person name="Arahal R. D."/>
            <person name="Lucena T."/>
        </authorList>
    </citation>
    <scope>NUCLEOTIDE SEQUENCE</scope>
    <source>
        <strain evidence="10">CECT 7928</strain>
    </source>
</reference>
<evidence type="ECO:0000256" key="2">
    <source>
        <dbReference type="ARBA" id="ARBA00022448"/>
    </source>
</evidence>
<evidence type="ECO:0000256" key="9">
    <source>
        <dbReference type="SAM" id="Phobius"/>
    </source>
</evidence>
<dbReference type="RefSeq" id="WP_237360676.1">
    <property type="nucleotide sequence ID" value="NZ_CAKLDM010000001.1"/>
</dbReference>
<evidence type="ECO:0008006" key="12">
    <source>
        <dbReference type="Google" id="ProtNLM"/>
    </source>
</evidence>
<keyword evidence="5 9" id="KW-0812">Transmembrane</keyword>
<evidence type="ECO:0000256" key="7">
    <source>
        <dbReference type="ARBA" id="ARBA00023136"/>
    </source>
</evidence>
<evidence type="ECO:0000256" key="1">
    <source>
        <dbReference type="ARBA" id="ARBA00004429"/>
    </source>
</evidence>
<keyword evidence="4" id="KW-0997">Cell inner membrane</keyword>
<sequence length="138" mass="14463">MTSFTPEPALIGGLLIGAAALLLLVFHGKVLGISGIVSNSFTVNKATSWRRFFLIGLAISPFFISDDIAALPTQISISWPEIVLGGFLVGFGTKMGSGCTSGHGVCGIGRLSIRSIVATCTFVFTAVVVVFFTRHIKG</sequence>
<evidence type="ECO:0000256" key="4">
    <source>
        <dbReference type="ARBA" id="ARBA00022519"/>
    </source>
</evidence>
<keyword evidence="3" id="KW-1003">Cell membrane</keyword>
<comment type="subcellular location">
    <subcellularLocation>
        <location evidence="1">Cell inner membrane</location>
        <topology evidence="1">Multi-pass membrane protein</topology>
    </subcellularLocation>
</comment>
<evidence type="ECO:0000313" key="10">
    <source>
        <dbReference type="EMBL" id="CAH0537784.1"/>
    </source>
</evidence>
<dbReference type="Proteomes" id="UP000838748">
    <property type="component" value="Unassembled WGS sequence"/>
</dbReference>
<feature type="transmembrane region" description="Helical" evidence="9">
    <location>
        <begin position="48"/>
        <end position="65"/>
    </location>
</feature>